<sequence>VAQSLCGIALMETALHGLRFAKTVQGCSVVYAKLYAVFP</sequence>
<evidence type="ECO:0000313" key="2">
    <source>
        <dbReference type="Proteomes" id="UP000016662"/>
    </source>
</evidence>
<protein>
    <submittedName>
        <fullName evidence="1">Uncharacterized protein</fullName>
    </submittedName>
</protein>
<gene>
    <name evidence="1" type="ORF">RUMCAL_02092</name>
</gene>
<feature type="non-terminal residue" evidence="1">
    <location>
        <position position="1"/>
    </location>
</feature>
<comment type="caution">
    <text evidence="1">The sequence shown here is derived from an EMBL/GenBank/DDBJ whole genome shotgun (WGS) entry which is preliminary data.</text>
</comment>
<reference evidence="1 2" key="1">
    <citation type="submission" date="2013-07" db="EMBL/GenBank/DDBJ databases">
        <authorList>
            <person name="Weinstock G."/>
            <person name="Sodergren E."/>
            <person name="Wylie T."/>
            <person name="Fulton L."/>
            <person name="Fulton R."/>
            <person name="Fronick C."/>
            <person name="O'Laughlin M."/>
            <person name="Godfrey J."/>
            <person name="Miner T."/>
            <person name="Herter B."/>
            <person name="Appelbaum E."/>
            <person name="Cordes M."/>
            <person name="Lek S."/>
            <person name="Wollam A."/>
            <person name="Pepin K.H."/>
            <person name="Palsikar V.B."/>
            <person name="Mitreva M."/>
            <person name="Wilson R.K."/>
        </authorList>
    </citation>
    <scope>NUCLEOTIDE SEQUENCE [LARGE SCALE GENOMIC DNA]</scope>
    <source>
        <strain evidence="1 2">ATCC 27760</strain>
    </source>
</reference>
<dbReference type="HOGENOM" id="CLU_3301715_0_0_9"/>
<dbReference type="Proteomes" id="UP000016662">
    <property type="component" value="Unassembled WGS sequence"/>
</dbReference>
<name>U2K7D6_9FIRM</name>
<keyword evidence="2" id="KW-1185">Reference proteome</keyword>
<dbReference type="EMBL" id="AWVF01000255">
    <property type="protein sequence ID" value="ERJ94421.1"/>
    <property type="molecule type" value="Genomic_DNA"/>
</dbReference>
<organism evidence="1 2">
    <name type="scientific">Ruminococcus callidus ATCC 27760</name>
    <dbReference type="NCBI Taxonomy" id="411473"/>
    <lineage>
        <taxon>Bacteria</taxon>
        <taxon>Bacillati</taxon>
        <taxon>Bacillota</taxon>
        <taxon>Clostridia</taxon>
        <taxon>Eubacteriales</taxon>
        <taxon>Oscillospiraceae</taxon>
        <taxon>Ruminococcus</taxon>
    </lineage>
</organism>
<accession>U2K7D6</accession>
<proteinExistence type="predicted"/>
<dbReference type="AlphaFoldDB" id="U2K7D6"/>
<evidence type="ECO:0000313" key="1">
    <source>
        <dbReference type="EMBL" id="ERJ94421.1"/>
    </source>
</evidence>